<comment type="caution">
    <text evidence="6">The sequence shown here is derived from an EMBL/GenBank/DDBJ whole genome shotgun (WGS) entry which is preliminary data.</text>
</comment>
<sequence>MNKIGILLAVLLVAGAGLFLSGLMQPNEMAGRSTSPTDTGELAEGAPIVEVALPDGLSQDARIGQRGFEAKCASCHGRNAAGRNGVAPPLVHEIYEPGHHSDHAFVLATQNGVRSHHWRFGNMPPIEGVTPADAGYIATYVRELQEANGIY</sequence>
<gene>
    <name evidence="6" type="ORF">ATO8_18994</name>
</gene>
<dbReference type="Pfam" id="PF00034">
    <property type="entry name" value="Cytochrom_C"/>
    <property type="match status" value="1"/>
</dbReference>
<evidence type="ECO:0000256" key="3">
    <source>
        <dbReference type="ARBA" id="ARBA00023004"/>
    </source>
</evidence>
<protein>
    <submittedName>
        <fullName evidence="6">Cytochrome c class I</fullName>
    </submittedName>
</protein>
<keyword evidence="7" id="KW-1185">Reference proteome</keyword>
<dbReference type="AlphaFoldDB" id="W4HGB3"/>
<name>W4HGB3_9RHOB</name>
<dbReference type="InterPro" id="IPR036909">
    <property type="entry name" value="Cyt_c-like_dom_sf"/>
</dbReference>
<evidence type="ECO:0000256" key="2">
    <source>
        <dbReference type="ARBA" id="ARBA00022723"/>
    </source>
</evidence>
<keyword evidence="2 4" id="KW-0479">Metal-binding</keyword>
<feature type="domain" description="Cytochrome c" evidence="5">
    <location>
        <begin position="59"/>
        <end position="145"/>
    </location>
</feature>
<dbReference type="GO" id="GO:0046872">
    <property type="term" value="F:metal ion binding"/>
    <property type="evidence" value="ECO:0007669"/>
    <property type="project" value="UniProtKB-KW"/>
</dbReference>
<evidence type="ECO:0000256" key="1">
    <source>
        <dbReference type="ARBA" id="ARBA00022617"/>
    </source>
</evidence>
<evidence type="ECO:0000313" key="7">
    <source>
        <dbReference type="Proteomes" id="UP000019063"/>
    </source>
</evidence>
<dbReference type="Gene3D" id="1.10.760.10">
    <property type="entry name" value="Cytochrome c-like domain"/>
    <property type="match status" value="1"/>
</dbReference>
<keyword evidence="1 4" id="KW-0349">Heme</keyword>
<reference evidence="6 7" key="1">
    <citation type="journal article" date="2014" name="Antonie Van Leeuwenhoek">
        <title>Roseivivax atlanticus sp. nov., isolated from surface seawater of the Atlantic Ocean.</title>
        <authorList>
            <person name="Li G."/>
            <person name="Lai Q."/>
            <person name="Liu X."/>
            <person name="Sun F."/>
            <person name="Shao Z."/>
        </authorList>
    </citation>
    <scope>NUCLEOTIDE SEQUENCE [LARGE SCALE GENOMIC DNA]</scope>
    <source>
        <strain evidence="6 7">22II-s10s</strain>
    </source>
</reference>
<accession>W4HGB3</accession>
<evidence type="ECO:0000259" key="5">
    <source>
        <dbReference type="PROSITE" id="PS51007"/>
    </source>
</evidence>
<evidence type="ECO:0000313" key="6">
    <source>
        <dbReference type="EMBL" id="ETW11025.1"/>
    </source>
</evidence>
<dbReference type="GO" id="GO:0020037">
    <property type="term" value="F:heme binding"/>
    <property type="evidence" value="ECO:0007669"/>
    <property type="project" value="InterPro"/>
</dbReference>
<dbReference type="SUPFAM" id="SSF46626">
    <property type="entry name" value="Cytochrome c"/>
    <property type="match status" value="1"/>
</dbReference>
<dbReference type="PROSITE" id="PS51007">
    <property type="entry name" value="CYTC"/>
    <property type="match status" value="1"/>
</dbReference>
<dbReference type="GO" id="GO:0009055">
    <property type="term" value="F:electron transfer activity"/>
    <property type="evidence" value="ECO:0007669"/>
    <property type="project" value="InterPro"/>
</dbReference>
<dbReference type="Proteomes" id="UP000019063">
    <property type="component" value="Unassembled WGS sequence"/>
</dbReference>
<dbReference type="PATRIC" id="fig|1317118.6.peg.3895"/>
<dbReference type="EMBL" id="AQQW01000017">
    <property type="protein sequence ID" value="ETW11025.1"/>
    <property type="molecule type" value="Genomic_DNA"/>
</dbReference>
<keyword evidence="3 4" id="KW-0408">Iron</keyword>
<proteinExistence type="predicted"/>
<dbReference type="eggNOG" id="COG2010">
    <property type="taxonomic scope" value="Bacteria"/>
</dbReference>
<evidence type="ECO:0000256" key="4">
    <source>
        <dbReference type="PROSITE-ProRule" id="PRU00433"/>
    </source>
</evidence>
<dbReference type="STRING" id="1379903.ATO8_18994"/>
<dbReference type="InterPro" id="IPR009056">
    <property type="entry name" value="Cyt_c-like_dom"/>
</dbReference>
<organism evidence="6 7">
    <name type="scientific">Roseivivax marinus</name>
    <dbReference type="NCBI Taxonomy" id="1379903"/>
    <lineage>
        <taxon>Bacteria</taxon>
        <taxon>Pseudomonadati</taxon>
        <taxon>Pseudomonadota</taxon>
        <taxon>Alphaproteobacteria</taxon>
        <taxon>Rhodobacterales</taxon>
        <taxon>Roseobacteraceae</taxon>
        <taxon>Roseivivax</taxon>
    </lineage>
</organism>
<dbReference type="RefSeq" id="WP_043846883.1">
    <property type="nucleotide sequence ID" value="NZ_AQQW01000017.1"/>
</dbReference>